<dbReference type="PROSITE" id="PS01230">
    <property type="entry name" value="TRMA_1"/>
    <property type="match status" value="1"/>
</dbReference>
<keyword evidence="5" id="KW-0411">Iron-sulfur</keyword>
<evidence type="ECO:0000256" key="6">
    <source>
        <dbReference type="PROSITE-ProRule" id="PRU01024"/>
    </source>
</evidence>
<keyword evidence="3 6" id="KW-0808">Transferase</keyword>
<evidence type="ECO:0000313" key="9">
    <source>
        <dbReference type="EMBL" id="PZF77258.1"/>
    </source>
</evidence>
<dbReference type="PANTHER" id="PTHR11061">
    <property type="entry name" value="RNA M5U METHYLTRANSFERASE"/>
    <property type="match status" value="1"/>
</dbReference>
<dbReference type="Pfam" id="PF01938">
    <property type="entry name" value="TRAM"/>
    <property type="match status" value="1"/>
</dbReference>
<keyword evidence="2 6" id="KW-0489">Methyltransferase</keyword>
<dbReference type="PANTHER" id="PTHR11061:SF49">
    <property type="entry name" value="23S RRNA (URACIL(1939)-C(5))-METHYLTRANSFERASE RLMD"/>
    <property type="match status" value="1"/>
</dbReference>
<dbReference type="AlphaFoldDB" id="A0A2W2BAW4"/>
<dbReference type="GO" id="GO:0070041">
    <property type="term" value="F:rRNA (uridine-C5-)-methyltransferase activity"/>
    <property type="evidence" value="ECO:0007669"/>
    <property type="project" value="TreeGrafter"/>
</dbReference>
<dbReference type="Gene3D" id="3.40.50.150">
    <property type="entry name" value="Vaccinia Virus protein VP39"/>
    <property type="match status" value="1"/>
</dbReference>
<dbReference type="InterPro" id="IPR002792">
    <property type="entry name" value="TRAM_dom"/>
</dbReference>
<evidence type="ECO:0000256" key="4">
    <source>
        <dbReference type="ARBA" id="ARBA00022691"/>
    </source>
</evidence>
<name>A0A2W2BAW4_9HYPH</name>
<gene>
    <name evidence="9" type="ORF">DK847_07985</name>
</gene>
<feature type="domain" description="TRAM" evidence="8">
    <location>
        <begin position="1"/>
        <end position="55"/>
    </location>
</feature>
<keyword evidence="1" id="KW-0408">Iron</keyword>
<feature type="active site" evidence="7">
    <location>
        <position position="363"/>
    </location>
</feature>
<dbReference type="SUPFAM" id="SSF50249">
    <property type="entry name" value="Nucleic acid-binding proteins"/>
    <property type="match status" value="1"/>
</dbReference>
<dbReference type="GO" id="GO:0070475">
    <property type="term" value="P:rRNA base methylation"/>
    <property type="evidence" value="ECO:0007669"/>
    <property type="project" value="TreeGrafter"/>
</dbReference>
<feature type="binding site" evidence="6">
    <location>
        <position position="242"/>
    </location>
    <ligand>
        <name>S-adenosyl-L-methionine</name>
        <dbReference type="ChEBI" id="CHEBI:59789"/>
    </ligand>
</feature>
<evidence type="ECO:0000256" key="5">
    <source>
        <dbReference type="ARBA" id="ARBA00023014"/>
    </source>
</evidence>
<dbReference type="Proteomes" id="UP000248795">
    <property type="component" value="Unassembled WGS sequence"/>
</dbReference>
<organism evidence="9 10">
    <name type="scientific">Aestuariivirga litoralis</name>
    <dbReference type="NCBI Taxonomy" id="2650924"/>
    <lineage>
        <taxon>Bacteria</taxon>
        <taxon>Pseudomonadati</taxon>
        <taxon>Pseudomonadota</taxon>
        <taxon>Alphaproteobacteria</taxon>
        <taxon>Hyphomicrobiales</taxon>
        <taxon>Aestuariivirgaceae</taxon>
        <taxon>Aestuariivirga</taxon>
    </lineage>
</organism>
<dbReference type="Pfam" id="PF05958">
    <property type="entry name" value="tRNA_U5-meth_tr"/>
    <property type="match status" value="1"/>
</dbReference>
<accession>A0A2W2BAW4</accession>
<keyword evidence="10" id="KW-1185">Reference proteome</keyword>
<evidence type="ECO:0000256" key="2">
    <source>
        <dbReference type="ARBA" id="ARBA00022603"/>
    </source>
</evidence>
<feature type="active site" description="Nucleophile" evidence="6">
    <location>
        <position position="363"/>
    </location>
</feature>
<reference evidence="10" key="1">
    <citation type="submission" date="2018-06" db="EMBL/GenBank/DDBJ databases">
        <title>Aestuariibacter litoralis strain KCTC 52945T.</title>
        <authorList>
            <person name="Li X."/>
            <person name="Salam N."/>
            <person name="Li J.-L."/>
            <person name="Chen Y.-M."/>
            <person name="Yang Z.-W."/>
            <person name="Zhang L.-Y."/>
            <person name="Han M.-X."/>
            <person name="Xiao M."/>
            <person name="Li W.-J."/>
        </authorList>
    </citation>
    <scope>NUCLEOTIDE SEQUENCE [LARGE SCALE GENOMIC DNA]</scope>
    <source>
        <strain evidence="10">KCTC 52945</strain>
    </source>
</reference>
<feature type="binding site" evidence="6">
    <location>
        <position position="289"/>
    </location>
    <ligand>
        <name>S-adenosyl-L-methionine</name>
        <dbReference type="ChEBI" id="CHEBI:59789"/>
    </ligand>
</feature>
<dbReference type="PROSITE" id="PS50926">
    <property type="entry name" value="TRAM"/>
    <property type="match status" value="1"/>
</dbReference>
<evidence type="ECO:0000256" key="3">
    <source>
        <dbReference type="ARBA" id="ARBA00022679"/>
    </source>
</evidence>
<evidence type="ECO:0000256" key="1">
    <source>
        <dbReference type="ARBA" id="ARBA00022485"/>
    </source>
</evidence>
<evidence type="ECO:0000259" key="8">
    <source>
        <dbReference type="PROSITE" id="PS50926"/>
    </source>
</evidence>
<keyword evidence="1" id="KW-0004">4Fe-4S</keyword>
<protein>
    <submittedName>
        <fullName evidence="9">RNA methyltransferase</fullName>
    </submittedName>
</protein>
<keyword evidence="1" id="KW-0479">Metal-binding</keyword>
<evidence type="ECO:0000256" key="7">
    <source>
        <dbReference type="PROSITE-ProRule" id="PRU10015"/>
    </source>
</evidence>
<dbReference type="RefSeq" id="WP_111197577.1">
    <property type="nucleotide sequence ID" value="NZ_QKVK01000003.1"/>
</dbReference>
<comment type="similarity">
    <text evidence="6">Belongs to the class I-like SAM-binding methyltransferase superfamily. RNA M5U methyltransferase family.</text>
</comment>
<feature type="binding site" evidence="6">
    <location>
        <position position="269"/>
    </location>
    <ligand>
        <name>S-adenosyl-L-methionine</name>
        <dbReference type="ChEBI" id="CHEBI:59789"/>
    </ligand>
</feature>
<feature type="binding site" evidence="6">
    <location>
        <position position="337"/>
    </location>
    <ligand>
        <name>S-adenosyl-L-methionine</name>
        <dbReference type="ChEBI" id="CHEBI:59789"/>
    </ligand>
</feature>
<dbReference type="Gene3D" id="2.40.50.140">
    <property type="entry name" value="Nucleic acid-binding proteins"/>
    <property type="match status" value="1"/>
</dbReference>
<dbReference type="InterPro" id="IPR030390">
    <property type="entry name" value="MeTrfase_TrmA_AS"/>
</dbReference>
<keyword evidence="4 6" id="KW-0949">S-adenosyl-L-methionine</keyword>
<dbReference type="PROSITE" id="PS51687">
    <property type="entry name" value="SAM_MT_RNA_M5U"/>
    <property type="match status" value="1"/>
</dbReference>
<evidence type="ECO:0000313" key="10">
    <source>
        <dbReference type="Proteomes" id="UP000248795"/>
    </source>
</evidence>
<comment type="caution">
    <text evidence="9">The sequence shown here is derived from an EMBL/GenBank/DDBJ whole genome shotgun (WGS) entry which is preliminary data.</text>
</comment>
<dbReference type="InterPro" id="IPR029063">
    <property type="entry name" value="SAM-dependent_MTases_sf"/>
</dbReference>
<sequence>MSDLTLTIEGMGKRGEGVAAHDGRIVFVPGTLPGEVVKAAGDGDRLSLVVVEQPSPDRVAPFCRHYGRCGGCQLQHWREAPYEAWKGSLVTDALKARGIACEVAPCIDAHGAGRRRVAIHVRKRSGVVTAGYMEARSHTLLDIDQCPILDPTLNGAFDIARSLGTRLGDCDVAVTATLTGLDVSVKAERDVLAREHGNLAGFVNALRLARLSVNGEVIATAVPPRLEIGKATVALPPGGFLQATAAGEETLARLVLEALGKAKSVADLFCGIGPFALRIAERARVEAYDNDKPAIAALNAAIRASSGLKPMTAAVRDLFREPLVPNEMKELDAVVFDPPRAGAEAQARQLARSKVKTVVAVSCDAGSFARDAEILIGGGYALKGVTAVDQFKYSSHVEVVARFAR</sequence>
<dbReference type="SUPFAM" id="SSF53335">
    <property type="entry name" value="S-adenosyl-L-methionine-dependent methyltransferases"/>
    <property type="match status" value="1"/>
</dbReference>
<dbReference type="Gene3D" id="2.40.50.1070">
    <property type="match status" value="1"/>
</dbReference>
<dbReference type="GO" id="GO:0051539">
    <property type="term" value="F:4 iron, 4 sulfur cluster binding"/>
    <property type="evidence" value="ECO:0007669"/>
    <property type="project" value="UniProtKB-KW"/>
</dbReference>
<proteinExistence type="inferred from homology"/>
<dbReference type="InterPro" id="IPR012340">
    <property type="entry name" value="NA-bd_OB-fold"/>
</dbReference>
<dbReference type="EMBL" id="QKVK01000003">
    <property type="protein sequence ID" value="PZF77258.1"/>
    <property type="molecule type" value="Genomic_DNA"/>
</dbReference>
<dbReference type="InterPro" id="IPR010280">
    <property type="entry name" value="U5_MeTrfase_fam"/>
</dbReference>